<protein>
    <submittedName>
        <fullName evidence="3">Histidine phosphatase family protein</fullName>
    </submittedName>
</protein>
<feature type="binding site" evidence="2">
    <location>
        <position position="54"/>
    </location>
    <ligand>
        <name>substrate</name>
    </ligand>
</feature>
<proteinExistence type="predicted"/>
<dbReference type="SMART" id="SM00855">
    <property type="entry name" value="PGAM"/>
    <property type="match status" value="1"/>
</dbReference>
<gene>
    <name evidence="3" type="ORF">D8I35_17720</name>
</gene>
<dbReference type="InterPro" id="IPR051021">
    <property type="entry name" value="Mito_Ser/Thr_phosphatase"/>
</dbReference>
<dbReference type="InterPro" id="IPR029033">
    <property type="entry name" value="His_PPase_superfam"/>
</dbReference>
<accession>A0A3M6QJW2</accession>
<dbReference type="Gene3D" id="3.40.50.1240">
    <property type="entry name" value="Phosphoglycerate mutase-like"/>
    <property type="match status" value="1"/>
</dbReference>
<evidence type="ECO:0000313" key="4">
    <source>
        <dbReference type="Proteomes" id="UP000278006"/>
    </source>
</evidence>
<dbReference type="EMBL" id="RDQO01000007">
    <property type="protein sequence ID" value="RMX03011.1"/>
    <property type="molecule type" value="Genomic_DNA"/>
</dbReference>
<dbReference type="Proteomes" id="UP000278006">
    <property type="component" value="Unassembled WGS sequence"/>
</dbReference>
<comment type="caution">
    <text evidence="3">The sequence shown here is derived from an EMBL/GenBank/DDBJ whole genome shotgun (WGS) entry which is preliminary data.</text>
</comment>
<dbReference type="SUPFAM" id="SSF53254">
    <property type="entry name" value="Phosphoglycerate mutase-like"/>
    <property type="match status" value="1"/>
</dbReference>
<evidence type="ECO:0000313" key="3">
    <source>
        <dbReference type="EMBL" id="RMX03011.1"/>
    </source>
</evidence>
<dbReference type="PANTHER" id="PTHR20935:SF0">
    <property type="entry name" value="SERINE_THREONINE-PROTEIN PHOSPHATASE PGAM5, MITOCHONDRIAL"/>
    <property type="match status" value="1"/>
</dbReference>
<evidence type="ECO:0000256" key="1">
    <source>
        <dbReference type="ARBA" id="ARBA00022801"/>
    </source>
</evidence>
<dbReference type="InterPro" id="IPR013078">
    <property type="entry name" value="His_Pase_superF_clade-1"/>
</dbReference>
<dbReference type="RefSeq" id="WP_122231787.1">
    <property type="nucleotide sequence ID" value="NZ_RDQO01000007.1"/>
</dbReference>
<keyword evidence="1" id="KW-0378">Hydrolase</keyword>
<keyword evidence="4" id="KW-1185">Reference proteome</keyword>
<organism evidence="3 4">
    <name type="scientific">Corticibacter populi</name>
    <dbReference type="NCBI Taxonomy" id="1550736"/>
    <lineage>
        <taxon>Bacteria</taxon>
        <taxon>Pseudomonadati</taxon>
        <taxon>Pseudomonadota</taxon>
        <taxon>Betaproteobacteria</taxon>
        <taxon>Burkholderiales</taxon>
        <taxon>Comamonadaceae</taxon>
        <taxon>Corticibacter</taxon>
    </lineage>
</organism>
<sequence>MGTIYLVRHGQASFGAADYDQLSDKGYRQGEQLGQWWHGHGMRFDAVYTGTLRRHRQTLEAIARGMQWTPEEVQQLHTFQSELNEYDSDALLAALNVNLPRPEAPEQARQHFRSLCAALEQWMGGTISPAGMPSWQAFQDGITGLLQALRRQHVGQQVLVVSSGGPISTAVAAVLDTAPEQAIGLNMRIRNTAITELGITPRRINLHSFNAIPHLAAREWAELVTMA</sequence>
<evidence type="ECO:0000256" key="2">
    <source>
        <dbReference type="PIRSR" id="PIRSR613078-2"/>
    </source>
</evidence>
<dbReference type="PANTHER" id="PTHR20935">
    <property type="entry name" value="PHOSPHOGLYCERATE MUTASE-RELATED"/>
    <property type="match status" value="1"/>
</dbReference>
<dbReference type="AlphaFoldDB" id="A0A3M6QJW2"/>
<name>A0A3M6QJW2_9BURK</name>
<reference evidence="3 4" key="1">
    <citation type="submission" date="2018-10" db="EMBL/GenBank/DDBJ databases">
        <title>Draft genome of Cortibacter populi DSM10536.</title>
        <authorList>
            <person name="Bernier A.-M."/>
            <person name="Bernard K."/>
        </authorList>
    </citation>
    <scope>NUCLEOTIDE SEQUENCE [LARGE SCALE GENOMIC DNA]</scope>
    <source>
        <strain evidence="3 4">DSM 105136</strain>
    </source>
</reference>
<dbReference type="GO" id="GO:0016787">
    <property type="term" value="F:hydrolase activity"/>
    <property type="evidence" value="ECO:0007669"/>
    <property type="project" value="UniProtKB-KW"/>
</dbReference>
<dbReference type="Pfam" id="PF00300">
    <property type="entry name" value="His_Phos_1"/>
    <property type="match status" value="1"/>
</dbReference>
<dbReference type="OrthoDB" id="280692at2"/>
<dbReference type="CDD" id="cd07067">
    <property type="entry name" value="HP_PGM_like"/>
    <property type="match status" value="1"/>
</dbReference>